<dbReference type="InterPro" id="IPR013709">
    <property type="entry name" value="2-isopropylmalate_synth_dimer"/>
</dbReference>
<dbReference type="InterPro" id="IPR002034">
    <property type="entry name" value="AIPM/Hcit_synth_CS"/>
</dbReference>
<comment type="pathway">
    <text evidence="1 11">Amino-acid biosynthesis; L-leucine biosynthesis; L-leucine from 3-methyl-2-oxobutanoate: step 1/4.</text>
</comment>
<evidence type="ECO:0000256" key="4">
    <source>
        <dbReference type="ARBA" id="ARBA00018198"/>
    </source>
</evidence>
<keyword evidence="6 11" id="KW-0028">Amino-acid biosynthesis</keyword>
<evidence type="ECO:0000313" key="14">
    <source>
        <dbReference type="Proteomes" id="UP001461341"/>
    </source>
</evidence>
<keyword evidence="14" id="KW-1185">Reference proteome</keyword>
<evidence type="ECO:0000256" key="8">
    <source>
        <dbReference type="ARBA" id="ARBA00022723"/>
    </source>
</evidence>
<reference evidence="13 14" key="1">
    <citation type="submission" date="2023-03" db="EMBL/GenBank/DDBJ databases">
        <title>Novel Species.</title>
        <authorList>
            <person name="Ma S."/>
        </authorList>
    </citation>
    <scope>NUCLEOTIDE SEQUENCE [LARGE SCALE GENOMIC DNA]</scope>
    <source>
        <strain evidence="13 14">B11</strain>
    </source>
</reference>
<feature type="binding site" evidence="11">
    <location>
        <position position="201"/>
    </location>
    <ligand>
        <name>Mn(2+)</name>
        <dbReference type="ChEBI" id="CHEBI:29035"/>
    </ligand>
</feature>
<keyword evidence="9 11" id="KW-0464">Manganese</keyword>
<dbReference type="SUPFAM" id="SSF51569">
    <property type="entry name" value="Aldolase"/>
    <property type="match status" value="1"/>
</dbReference>
<dbReference type="PROSITE" id="PS50991">
    <property type="entry name" value="PYR_CT"/>
    <property type="match status" value="1"/>
</dbReference>
<keyword evidence="5 11" id="KW-0432">Leucine biosynthesis</keyword>
<accession>A0ABZ2YCM4</accession>
<dbReference type="Gene3D" id="3.30.160.270">
    <property type="match status" value="1"/>
</dbReference>
<gene>
    <name evidence="11" type="primary">leuA</name>
    <name evidence="13" type="ORF">QBE54_10025</name>
</gene>
<dbReference type="HAMAP" id="MF_01025">
    <property type="entry name" value="LeuA_type1"/>
    <property type="match status" value="1"/>
</dbReference>
<evidence type="ECO:0000259" key="12">
    <source>
        <dbReference type="PROSITE" id="PS50991"/>
    </source>
</evidence>
<dbReference type="PANTHER" id="PTHR10277:SF9">
    <property type="entry name" value="2-ISOPROPYLMALATE SYNTHASE 1, CHLOROPLASTIC-RELATED"/>
    <property type="match status" value="1"/>
</dbReference>
<dbReference type="Pfam" id="PF08502">
    <property type="entry name" value="LeuA_dimer"/>
    <property type="match status" value="1"/>
</dbReference>
<evidence type="ECO:0000256" key="2">
    <source>
        <dbReference type="ARBA" id="ARBA00009396"/>
    </source>
</evidence>
<dbReference type="InterPro" id="IPR036230">
    <property type="entry name" value="LeuA_allosteric_dom_sf"/>
</dbReference>
<feature type="binding site" evidence="11">
    <location>
        <position position="13"/>
    </location>
    <ligand>
        <name>Mn(2+)</name>
        <dbReference type="ChEBI" id="CHEBI:29035"/>
    </ligand>
</feature>
<comment type="similarity">
    <text evidence="2 11">Belongs to the alpha-IPM synthase/homocitrate synthase family. LeuA type 1 subfamily.</text>
</comment>
<dbReference type="CDD" id="cd07940">
    <property type="entry name" value="DRE_TIM_IPMS"/>
    <property type="match status" value="1"/>
</dbReference>
<dbReference type="SUPFAM" id="SSF110921">
    <property type="entry name" value="2-isopropylmalate synthase LeuA, allosteric (dimerisation) domain"/>
    <property type="match status" value="1"/>
</dbReference>
<dbReference type="PROSITE" id="PS00815">
    <property type="entry name" value="AIPM_HOMOCIT_SYNTH_1"/>
    <property type="match status" value="1"/>
</dbReference>
<evidence type="ECO:0000256" key="10">
    <source>
        <dbReference type="ARBA" id="ARBA00023304"/>
    </source>
</evidence>
<keyword evidence="7 11" id="KW-0808">Transferase</keyword>
<comment type="function">
    <text evidence="11">Catalyzes the condensation of the acetyl group of acetyl-CoA with 3-methyl-2-oxobutanoate (2-ketoisovalerate) to form 3-carboxy-3-hydroxy-4-methylpentanoate (2-isopropylmalate).</text>
</comment>
<comment type="cofactor">
    <cofactor evidence="11">
        <name>Mn(2+)</name>
        <dbReference type="ChEBI" id="CHEBI:29035"/>
    </cofactor>
</comment>
<dbReference type="EMBL" id="CP121689">
    <property type="protein sequence ID" value="WZL75906.1"/>
    <property type="molecule type" value="Genomic_DNA"/>
</dbReference>
<dbReference type="NCBIfam" id="NF002085">
    <property type="entry name" value="PRK00915.1-2"/>
    <property type="match status" value="1"/>
</dbReference>
<dbReference type="Pfam" id="PF22617">
    <property type="entry name" value="HCS_D2"/>
    <property type="match status" value="1"/>
</dbReference>
<proteinExistence type="inferred from homology"/>
<dbReference type="InterPro" id="IPR054691">
    <property type="entry name" value="LeuA/HCS_post-cat"/>
</dbReference>
<feature type="domain" description="Pyruvate carboxyltransferase" evidence="12">
    <location>
        <begin position="4"/>
        <end position="266"/>
    </location>
</feature>
<name>A0ABZ2YCM4_9BACT</name>
<sequence>MKKILVFDTTLRDGEQSPGVALNVHEKLEIARQLARLNVDIIEAGFPIASPGDAEAVKAVAREIKGPAICALARAKEKDIEVAWESIRYAETPIIHTFIATSDIHLKHKLRLSREQALEQAVWAVKKAKSFTPYVEFSAEDATRSSWEYLAQVYSAVIEAGATTINIPDTVGYITPLEMKELIEYLLKNVKGIEKTTISVHCHNDLGLAVANSLLAIQGGATQVECTINGIGERAGNAALEEIVMALHVRGEFFQAQTDINYQEIYRTSRLVSQLTGMLVQPNKAVVGDNAFAHESGIHQDGVLKERLTYEIMDARLIGRQEKVLVLGKHSGRHAFAKKLEELGYHLSEEELNKAFARFKQLADQKKHITEADLETIVSEEITKQEEIYQLDFVHVCSGNNILPTATVRLKAADGQTLEGVATGVGPVDAAYKAISKMLGISPDLVNFTLQSISGGTEALGEVLVRIFGDEKVYVGRGSSQDVVVASVMAYLSAINKMAQEKKLNPQKDYQES</sequence>
<keyword evidence="11" id="KW-0963">Cytoplasm</keyword>
<dbReference type="RefSeq" id="WP_369018058.1">
    <property type="nucleotide sequence ID" value="NZ_CP121689.1"/>
</dbReference>
<evidence type="ECO:0000256" key="6">
    <source>
        <dbReference type="ARBA" id="ARBA00022605"/>
    </source>
</evidence>
<keyword evidence="8 11" id="KW-0479">Metal-binding</keyword>
<evidence type="ECO:0000256" key="3">
    <source>
        <dbReference type="ARBA" id="ARBA00012973"/>
    </source>
</evidence>
<evidence type="ECO:0000256" key="7">
    <source>
        <dbReference type="ARBA" id="ARBA00022679"/>
    </source>
</evidence>
<dbReference type="InterPro" id="IPR005671">
    <property type="entry name" value="LeuA_bact_synth"/>
</dbReference>
<evidence type="ECO:0000256" key="11">
    <source>
        <dbReference type="HAMAP-Rule" id="MF_01025"/>
    </source>
</evidence>
<dbReference type="Gene3D" id="1.10.238.260">
    <property type="match status" value="1"/>
</dbReference>
<dbReference type="InterPro" id="IPR013785">
    <property type="entry name" value="Aldolase_TIM"/>
</dbReference>
<comment type="catalytic activity">
    <reaction evidence="11">
        <text>3-methyl-2-oxobutanoate + acetyl-CoA + H2O = (2S)-2-isopropylmalate + CoA + H(+)</text>
        <dbReference type="Rhea" id="RHEA:21524"/>
        <dbReference type="ChEBI" id="CHEBI:1178"/>
        <dbReference type="ChEBI" id="CHEBI:11851"/>
        <dbReference type="ChEBI" id="CHEBI:15377"/>
        <dbReference type="ChEBI" id="CHEBI:15378"/>
        <dbReference type="ChEBI" id="CHEBI:57287"/>
        <dbReference type="ChEBI" id="CHEBI:57288"/>
        <dbReference type="EC" id="2.3.3.13"/>
    </reaction>
</comment>
<dbReference type="NCBIfam" id="NF002086">
    <property type="entry name" value="PRK00915.1-3"/>
    <property type="match status" value="1"/>
</dbReference>
<keyword evidence="10 11" id="KW-0100">Branched-chain amino acid biosynthesis</keyword>
<dbReference type="InterPro" id="IPR050073">
    <property type="entry name" value="2-IPM_HCS-like"/>
</dbReference>
<feature type="binding site" evidence="11">
    <location>
        <position position="237"/>
    </location>
    <ligand>
        <name>Mn(2+)</name>
        <dbReference type="ChEBI" id="CHEBI:29035"/>
    </ligand>
</feature>
<protein>
    <recommendedName>
        <fullName evidence="4 11">2-isopropylmalate synthase</fullName>
        <ecNumber evidence="3 11">2.3.3.13</ecNumber>
    </recommendedName>
    <alternativeName>
        <fullName evidence="11">Alpha-IPM synthase</fullName>
    </alternativeName>
    <alternativeName>
        <fullName evidence="11">Alpha-isopropylmalate synthase</fullName>
    </alternativeName>
</protein>
<organism evidence="13 14">
    <name type="scientific">Thermatribacter velox</name>
    <dbReference type="NCBI Taxonomy" id="3039681"/>
    <lineage>
        <taxon>Bacteria</taxon>
        <taxon>Pseudomonadati</taxon>
        <taxon>Atribacterota</taxon>
        <taxon>Atribacteria</taxon>
        <taxon>Atribacterales</taxon>
        <taxon>Thermatribacteraceae</taxon>
        <taxon>Thermatribacter</taxon>
    </lineage>
</organism>
<dbReference type="InterPro" id="IPR000891">
    <property type="entry name" value="PYR_CT"/>
</dbReference>
<feature type="binding site" evidence="11">
    <location>
        <position position="203"/>
    </location>
    <ligand>
        <name>Mn(2+)</name>
        <dbReference type="ChEBI" id="CHEBI:29035"/>
    </ligand>
</feature>
<dbReference type="Pfam" id="PF00682">
    <property type="entry name" value="HMGL-like"/>
    <property type="match status" value="1"/>
</dbReference>
<dbReference type="Proteomes" id="UP001461341">
    <property type="component" value="Chromosome"/>
</dbReference>
<dbReference type="GO" id="GO:0003852">
    <property type="term" value="F:2-isopropylmalate synthase activity"/>
    <property type="evidence" value="ECO:0007669"/>
    <property type="project" value="UniProtKB-EC"/>
</dbReference>
<keyword evidence="13" id="KW-0012">Acyltransferase</keyword>
<dbReference type="PANTHER" id="PTHR10277">
    <property type="entry name" value="HOMOCITRATE SYNTHASE-RELATED"/>
    <property type="match status" value="1"/>
</dbReference>
<evidence type="ECO:0000313" key="13">
    <source>
        <dbReference type="EMBL" id="WZL75906.1"/>
    </source>
</evidence>
<dbReference type="NCBIfam" id="TIGR00973">
    <property type="entry name" value="leuA_bact"/>
    <property type="match status" value="1"/>
</dbReference>
<dbReference type="Gene3D" id="3.20.20.70">
    <property type="entry name" value="Aldolase class I"/>
    <property type="match status" value="1"/>
</dbReference>
<feature type="region of interest" description="Regulatory domain" evidence="11">
    <location>
        <begin position="390"/>
        <end position="513"/>
    </location>
</feature>
<comment type="subunit">
    <text evidence="11">Homodimer.</text>
</comment>
<evidence type="ECO:0000256" key="1">
    <source>
        <dbReference type="ARBA" id="ARBA00004689"/>
    </source>
</evidence>
<evidence type="ECO:0000256" key="5">
    <source>
        <dbReference type="ARBA" id="ARBA00022430"/>
    </source>
</evidence>
<dbReference type="PROSITE" id="PS00816">
    <property type="entry name" value="AIPM_HOMOCIT_SYNTH_2"/>
    <property type="match status" value="1"/>
</dbReference>
<dbReference type="SMART" id="SM00917">
    <property type="entry name" value="LeuA_dimer"/>
    <property type="match status" value="1"/>
</dbReference>
<dbReference type="EC" id="2.3.3.13" evidence="3 11"/>
<evidence type="ECO:0000256" key="9">
    <source>
        <dbReference type="ARBA" id="ARBA00023211"/>
    </source>
</evidence>